<dbReference type="EMBL" id="CAEZWE010000132">
    <property type="protein sequence ID" value="CAB4668801.1"/>
    <property type="molecule type" value="Genomic_DNA"/>
</dbReference>
<sequence>MDLDRELEFAVTLADLADAVTLPFFESRNFTVDIKANQTEVTEVDRHTETVIMDMVRTQRPDHGWYGEEHGASTNNAEWTWVIDPIDGTSNFVRGVPIWATLIALVHRDRGPVMGFVSAPAMHARWWGVVGGDAMHNGHRIQVSTVDTLSDASLSITENAPWREAGYSEAIKNLKKSVKRVRGYGDFWQHMLVAQGAIDIAVDAIGLEPYDIAALMPIVQAAGGMLTNREGRADWRSDTAITSNGLLHRHLGELQQG</sequence>
<dbReference type="Gene3D" id="3.30.540.10">
    <property type="entry name" value="Fructose-1,6-Bisphosphatase, subunit A, domain 1"/>
    <property type="match status" value="1"/>
</dbReference>
<dbReference type="GO" id="GO:0008934">
    <property type="term" value="F:inositol monophosphate 1-phosphatase activity"/>
    <property type="evidence" value="ECO:0007669"/>
    <property type="project" value="TreeGrafter"/>
</dbReference>
<proteinExistence type="predicted"/>
<keyword evidence="4" id="KW-0460">Magnesium</keyword>
<evidence type="ECO:0000313" key="5">
    <source>
        <dbReference type="EMBL" id="CAB4668801.1"/>
    </source>
</evidence>
<dbReference type="PRINTS" id="PR00377">
    <property type="entry name" value="IMPHPHTASES"/>
</dbReference>
<evidence type="ECO:0000256" key="4">
    <source>
        <dbReference type="ARBA" id="ARBA00022842"/>
    </source>
</evidence>
<dbReference type="GO" id="GO:0007165">
    <property type="term" value="P:signal transduction"/>
    <property type="evidence" value="ECO:0007669"/>
    <property type="project" value="TreeGrafter"/>
</dbReference>
<protein>
    <submittedName>
        <fullName evidence="5">Unannotated protein</fullName>
    </submittedName>
</protein>
<dbReference type="SUPFAM" id="SSF56655">
    <property type="entry name" value="Carbohydrate phosphatase"/>
    <property type="match status" value="1"/>
</dbReference>
<evidence type="ECO:0000256" key="3">
    <source>
        <dbReference type="ARBA" id="ARBA00022801"/>
    </source>
</evidence>
<comment type="cofactor">
    <cofactor evidence="1">
        <name>Mg(2+)</name>
        <dbReference type="ChEBI" id="CHEBI:18420"/>
    </cofactor>
</comment>
<dbReference type="InterPro" id="IPR000760">
    <property type="entry name" value="Inositol_monophosphatase-like"/>
</dbReference>
<reference evidence="5" key="1">
    <citation type="submission" date="2020-05" db="EMBL/GenBank/DDBJ databases">
        <authorList>
            <person name="Chiriac C."/>
            <person name="Salcher M."/>
            <person name="Ghai R."/>
            <person name="Kavagutti S V."/>
        </authorList>
    </citation>
    <scope>NUCLEOTIDE SEQUENCE</scope>
</reference>
<gene>
    <name evidence="5" type="ORF">UFOPK2169_01846</name>
</gene>
<dbReference type="PANTHER" id="PTHR20854">
    <property type="entry name" value="INOSITOL MONOPHOSPHATASE"/>
    <property type="match status" value="1"/>
</dbReference>
<dbReference type="InterPro" id="IPR020583">
    <property type="entry name" value="Inositol_monoP_metal-BS"/>
</dbReference>
<accession>A0A6J6M433</accession>
<organism evidence="5">
    <name type="scientific">freshwater metagenome</name>
    <dbReference type="NCBI Taxonomy" id="449393"/>
    <lineage>
        <taxon>unclassified sequences</taxon>
        <taxon>metagenomes</taxon>
        <taxon>ecological metagenomes</taxon>
    </lineage>
</organism>
<dbReference type="AlphaFoldDB" id="A0A6J6M433"/>
<evidence type="ECO:0000256" key="2">
    <source>
        <dbReference type="ARBA" id="ARBA00022723"/>
    </source>
</evidence>
<name>A0A6J6M433_9ZZZZ</name>
<dbReference type="GO" id="GO:0006020">
    <property type="term" value="P:inositol metabolic process"/>
    <property type="evidence" value="ECO:0007669"/>
    <property type="project" value="TreeGrafter"/>
</dbReference>
<dbReference type="Gene3D" id="3.40.190.80">
    <property type="match status" value="1"/>
</dbReference>
<dbReference type="PROSITE" id="PS00629">
    <property type="entry name" value="IMP_1"/>
    <property type="match status" value="1"/>
</dbReference>
<keyword evidence="2" id="KW-0479">Metal-binding</keyword>
<dbReference type="FunFam" id="3.30.540.10:FF:000003">
    <property type="entry name" value="Inositol-1-monophosphatase"/>
    <property type="match status" value="1"/>
</dbReference>
<evidence type="ECO:0000256" key="1">
    <source>
        <dbReference type="ARBA" id="ARBA00001946"/>
    </source>
</evidence>
<dbReference type="PANTHER" id="PTHR20854:SF4">
    <property type="entry name" value="INOSITOL-1-MONOPHOSPHATASE-RELATED"/>
    <property type="match status" value="1"/>
</dbReference>
<dbReference type="Pfam" id="PF00459">
    <property type="entry name" value="Inositol_P"/>
    <property type="match status" value="1"/>
</dbReference>
<keyword evidence="3" id="KW-0378">Hydrolase</keyword>
<dbReference type="GO" id="GO:0046872">
    <property type="term" value="F:metal ion binding"/>
    <property type="evidence" value="ECO:0007669"/>
    <property type="project" value="UniProtKB-KW"/>
</dbReference>